<proteinExistence type="predicted"/>
<keyword evidence="3" id="KW-1185">Reference proteome</keyword>
<dbReference type="EMBL" id="KN817568">
    <property type="protein sequence ID" value="KJA20355.1"/>
    <property type="molecule type" value="Genomic_DNA"/>
</dbReference>
<sequence length="121" mass="13386">MSPFIPPEAPIPCLTMNTGLALPGAQITSDPLSNMSARPHTPPAAAHRSCPAPSPPFSHTRFQCIPRRVARPKYNTLLLIAQNRTLHLVFSTSDYTPHLVHTSVHIYRYLQPGSTACHRRL</sequence>
<gene>
    <name evidence="2" type="ORF">HYPSUDRAFT_203848</name>
</gene>
<evidence type="ECO:0000313" key="3">
    <source>
        <dbReference type="Proteomes" id="UP000054270"/>
    </source>
</evidence>
<dbReference type="Proteomes" id="UP000054270">
    <property type="component" value="Unassembled WGS sequence"/>
</dbReference>
<dbReference type="AlphaFoldDB" id="A0A0D2PK55"/>
<reference evidence="3" key="1">
    <citation type="submission" date="2014-04" db="EMBL/GenBank/DDBJ databases">
        <title>Evolutionary Origins and Diversification of the Mycorrhizal Mutualists.</title>
        <authorList>
            <consortium name="DOE Joint Genome Institute"/>
            <consortium name="Mycorrhizal Genomics Consortium"/>
            <person name="Kohler A."/>
            <person name="Kuo A."/>
            <person name="Nagy L.G."/>
            <person name="Floudas D."/>
            <person name="Copeland A."/>
            <person name="Barry K.W."/>
            <person name="Cichocki N."/>
            <person name="Veneault-Fourrey C."/>
            <person name="LaButti K."/>
            <person name="Lindquist E.A."/>
            <person name="Lipzen A."/>
            <person name="Lundell T."/>
            <person name="Morin E."/>
            <person name="Murat C."/>
            <person name="Riley R."/>
            <person name="Ohm R."/>
            <person name="Sun H."/>
            <person name="Tunlid A."/>
            <person name="Henrissat B."/>
            <person name="Grigoriev I.V."/>
            <person name="Hibbett D.S."/>
            <person name="Martin F."/>
        </authorList>
    </citation>
    <scope>NUCLEOTIDE SEQUENCE [LARGE SCALE GENOMIC DNA]</scope>
    <source>
        <strain evidence="3">FD-334 SS-4</strain>
    </source>
</reference>
<accession>A0A0D2PK55</accession>
<feature type="compositionally biased region" description="Low complexity" evidence="1">
    <location>
        <begin position="37"/>
        <end position="48"/>
    </location>
</feature>
<evidence type="ECO:0000313" key="2">
    <source>
        <dbReference type="EMBL" id="KJA20355.1"/>
    </source>
</evidence>
<evidence type="ECO:0000256" key="1">
    <source>
        <dbReference type="SAM" id="MobiDB-lite"/>
    </source>
</evidence>
<protein>
    <submittedName>
        <fullName evidence="2">Uncharacterized protein</fullName>
    </submittedName>
</protein>
<feature type="compositionally biased region" description="Polar residues" evidence="1">
    <location>
        <begin position="26"/>
        <end position="36"/>
    </location>
</feature>
<feature type="region of interest" description="Disordered" evidence="1">
    <location>
        <begin position="25"/>
        <end position="54"/>
    </location>
</feature>
<organism evidence="2 3">
    <name type="scientific">Hypholoma sublateritium (strain FD-334 SS-4)</name>
    <dbReference type="NCBI Taxonomy" id="945553"/>
    <lineage>
        <taxon>Eukaryota</taxon>
        <taxon>Fungi</taxon>
        <taxon>Dikarya</taxon>
        <taxon>Basidiomycota</taxon>
        <taxon>Agaricomycotina</taxon>
        <taxon>Agaricomycetes</taxon>
        <taxon>Agaricomycetidae</taxon>
        <taxon>Agaricales</taxon>
        <taxon>Agaricineae</taxon>
        <taxon>Strophariaceae</taxon>
        <taxon>Hypholoma</taxon>
    </lineage>
</organism>
<name>A0A0D2PK55_HYPSF</name>